<evidence type="ECO:0000256" key="1">
    <source>
        <dbReference type="SAM" id="MobiDB-lite"/>
    </source>
</evidence>
<feature type="compositionally biased region" description="Basic and acidic residues" evidence="1">
    <location>
        <begin position="125"/>
        <end position="134"/>
    </location>
</feature>
<gene>
    <name evidence="2" type="ORF">C8A05DRAFT_30672</name>
</gene>
<proteinExistence type="predicted"/>
<name>A0AAN6MS57_9PEZI</name>
<dbReference type="AlphaFoldDB" id="A0AAN6MS57"/>
<accession>A0AAN6MS57</accession>
<dbReference type="EMBL" id="MU855356">
    <property type="protein sequence ID" value="KAK3905504.1"/>
    <property type="molecule type" value="Genomic_DNA"/>
</dbReference>
<organism evidence="2 3">
    <name type="scientific">Staphylotrichum tortipilum</name>
    <dbReference type="NCBI Taxonomy" id="2831512"/>
    <lineage>
        <taxon>Eukaryota</taxon>
        <taxon>Fungi</taxon>
        <taxon>Dikarya</taxon>
        <taxon>Ascomycota</taxon>
        <taxon>Pezizomycotina</taxon>
        <taxon>Sordariomycetes</taxon>
        <taxon>Sordariomycetidae</taxon>
        <taxon>Sordariales</taxon>
        <taxon>Chaetomiaceae</taxon>
        <taxon>Staphylotrichum</taxon>
    </lineage>
</organism>
<evidence type="ECO:0000313" key="2">
    <source>
        <dbReference type="EMBL" id="KAK3905504.1"/>
    </source>
</evidence>
<dbReference type="Proteomes" id="UP001303889">
    <property type="component" value="Unassembled WGS sequence"/>
</dbReference>
<reference evidence="2" key="1">
    <citation type="journal article" date="2023" name="Mol. Phylogenet. Evol.">
        <title>Genome-scale phylogeny and comparative genomics of the fungal order Sordariales.</title>
        <authorList>
            <person name="Hensen N."/>
            <person name="Bonometti L."/>
            <person name="Westerberg I."/>
            <person name="Brannstrom I.O."/>
            <person name="Guillou S."/>
            <person name="Cros-Aarteil S."/>
            <person name="Calhoun S."/>
            <person name="Haridas S."/>
            <person name="Kuo A."/>
            <person name="Mondo S."/>
            <person name="Pangilinan J."/>
            <person name="Riley R."/>
            <person name="LaButti K."/>
            <person name="Andreopoulos B."/>
            <person name="Lipzen A."/>
            <person name="Chen C."/>
            <person name="Yan M."/>
            <person name="Daum C."/>
            <person name="Ng V."/>
            <person name="Clum A."/>
            <person name="Steindorff A."/>
            <person name="Ohm R.A."/>
            <person name="Martin F."/>
            <person name="Silar P."/>
            <person name="Natvig D.O."/>
            <person name="Lalanne C."/>
            <person name="Gautier V."/>
            <person name="Ament-Velasquez S.L."/>
            <person name="Kruys A."/>
            <person name="Hutchinson M.I."/>
            <person name="Powell A.J."/>
            <person name="Barry K."/>
            <person name="Miller A.N."/>
            <person name="Grigoriev I.V."/>
            <person name="Debuchy R."/>
            <person name="Gladieux P."/>
            <person name="Hiltunen Thoren M."/>
            <person name="Johannesson H."/>
        </authorList>
    </citation>
    <scope>NUCLEOTIDE SEQUENCE</scope>
    <source>
        <strain evidence="2">CBS 103.79</strain>
    </source>
</reference>
<feature type="region of interest" description="Disordered" evidence="1">
    <location>
        <begin position="107"/>
        <end position="150"/>
    </location>
</feature>
<keyword evidence="3" id="KW-1185">Reference proteome</keyword>
<evidence type="ECO:0000313" key="3">
    <source>
        <dbReference type="Proteomes" id="UP001303889"/>
    </source>
</evidence>
<sequence>MCGDRLYSDWTGYWDGVLRKIPGAGALFPEGYLPRVGSPEPWVCTVRDCQTIFADAWVLGGHFSASHRASLLNDNLDGTMSVMCKRTTADPSSDRMPPIVISRNAIDAAIAPPKANPRRPRRRKKAEEVGHSEAFDLNDPSSPWDPDLLA</sequence>
<comment type="caution">
    <text evidence="2">The sequence shown here is derived from an EMBL/GenBank/DDBJ whole genome shotgun (WGS) entry which is preliminary data.</text>
</comment>
<protein>
    <submittedName>
        <fullName evidence="2">Uncharacterized protein</fullName>
    </submittedName>
</protein>
<reference evidence="2" key="2">
    <citation type="submission" date="2023-05" db="EMBL/GenBank/DDBJ databases">
        <authorList>
            <consortium name="Lawrence Berkeley National Laboratory"/>
            <person name="Steindorff A."/>
            <person name="Hensen N."/>
            <person name="Bonometti L."/>
            <person name="Westerberg I."/>
            <person name="Brannstrom I.O."/>
            <person name="Guillou S."/>
            <person name="Cros-Aarteil S."/>
            <person name="Calhoun S."/>
            <person name="Haridas S."/>
            <person name="Kuo A."/>
            <person name="Mondo S."/>
            <person name="Pangilinan J."/>
            <person name="Riley R."/>
            <person name="Labutti K."/>
            <person name="Andreopoulos B."/>
            <person name="Lipzen A."/>
            <person name="Chen C."/>
            <person name="Yanf M."/>
            <person name="Daum C."/>
            <person name="Ng V."/>
            <person name="Clum A."/>
            <person name="Ohm R."/>
            <person name="Martin F."/>
            <person name="Silar P."/>
            <person name="Natvig D."/>
            <person name="Lalanne C."/>
            <person name="Gautier V."/>
            <person name="Ament-Velasquez S.L."/>
            <person name="Kruys A."/>
            <person name="Hutchinson M.I."/>
            <person name="Powell A.J."/>
            <person name="Barry K."/>
            <person name="Miller A.N."/>
            <person name="Grigoriev I.V."/>
            <person name="Debuchy R."/>
            <person name="Gladieux P."/>
            <person name="Thoren M.H."/>
            <person name="Johannesson H."/>
        </authorList>
    </citation>
    <scope>NUCLEOTIDE SEQUENCE</scope>
    <source>
        <strain evidence="2">CBS 103.79</strain>
    </source>
</reference>